<accession>A0A090QSA2</accession>
<dbReference type="STRING" id="754436.JCM19237_3526"/>
<gene>
    <name evidence="2" type="ORF">JCM19237_3526</name>
</gene>
<keyword evidence="1" id="KW-0472">Membrane</keyword>
<organism evidence="2 3">
    <name type="scientific">Photobacterium aphoticum</name>
    <dbReference type="NCBI Taxonomy" id="754436"/>
    <lineage>
        <taxon>Bacteria</taxon>
        <taxon>Pseudomonadati</taxon>
        <taxon>Pseudomonadota</taxon>
        <taxon>Gammaproteobacteria</taxon>
        <taxon>Vibrionales</taxon>
        <taxon>Vibrionaceae</taxon>
        <taxon>Photobacterium</taxon>
    </lineage>
</organism>
<protein>
    <submittedName>
        <fullName evidence="2">Uncharacterized protein</fullName>
    </submittedName>
</protein>
<dbReference type="AlphaFoldDB" id="A0A090QSA2"/>
<evidence type="ECO:0000313" key="3">
    <source>
        <dbReference type="Proteomes" id="UP000029227"/>
    </source>
</evidence>
<sequence>MILFAHTLGIGRRESRQVQGEGLESVDGSRWPRWMRMIKAMAWMQLALLLLCCPCNGYGLAVLPHWPDD</sequence>
<keyword evidence="1" id="KW-0812">Transmembrane</keyword>
<name>A0A090QSA2_9GAMM</name>
<dbReference type="EMBL" id="BBMN01000006">
    <property type="protein sequence ID" value="GAL05143.1"/>
    <property type="molecule type" value="Genomic_DNA"/>
</dbReference>
<reference evidence="2 3" key="1">
    <citation type="journal article" date="2014" name="Genome Announc.">
        <title>Draft Genome Sequences of Two Vibrionaceae Species, Vibrio ponticus C121 and Photobacterium aphoticum C119, Isolated as Coral Reef Microbiota.</title>
        <authorList>
            <person name="Al-saari N."/>
            <person name="Meirelles P.M."/>
            <person name="Mino S."/>
            <person name="Suda W."/>
            <person name="Oshima K."/>
            <person name="Hattori M."/>
            <person name="Ohkuma M."/>
            <person name="Thompson F.L."/>
            <person name="Gomez-Gil B."/>
            <person name="Sawabe T."/>
            <person name="Sawabe T."/>
        </authorList>
    </citation>
    <scope>NUCLEOTIDE SEQUENCE [LARGE SCALE GENOMIC DNA]</scope>
    <source>
        <strain evidence="2 3">JCM 19237</strain>
    </source>
</reference>
<comment type="caution">
    <text evidence="2">The sequence shown here is derived from an EMBL/GenBank/DDBJ whole genome shotgun (WGS) entry which is preliminary data.</text>
</comment>
<evidence type="ECO:0000313" key="2">
    <source>
        <dbReference type="EMBL" id="GAL05143.1"/>
    </source>
</evidence>
<proteinExistence type="predicted"/>
<evidence type="ECO:0000256" key="1">
    <source>
        <dbReference type="SAM" id="Phobius"/>
    </source>
</evidence>
<dbReference type="Proteomes" id="UP000029227">
    <property type="component" value="Unassembled WGS sequence"/>
</dbReference>
<feature type="transmembrane region" description="Helical" evidence="1">
    <location>
        <begin position="40"/>
        <end position="63"/>
    </location>
</feature>
<keyword evidence="1" id="KW-1133">Transmembrane helix</keyword>